<evidence type="ECO:0000313" key="4">
    <source>
        <dbReference type="Proteomes" id="UP000014160"/>
    </source>
</evidence>
<dbReference type="EMBL" id="ASWH01000005">
    <property type="protein sequence ID" value="EOW77214.1"/>
    <property type="molecule type" value="Genomic_DNA"/>
</dbReference>
<evidence type="ECO:0000313" key="3">
    <source>
        <dbReference type="Proteomes" id="UP000013750"/>
    </source>
</evidence>
<gene>
    <name evidence="2" type="ORF">I592_04190</name>
    <name evidence="1" type="ORF">UKC_04150</name>
</gene>
<organism evidence="1 3">
    <name type="scientific">Enterococcus gilvus ATCC BAA-350</name>
    <dbReference type="NCBI Taxonomy" id="1158614"/>
    <lineage>
        <taxon>Bacteria</taxon>
        <taxon>Bacillati</taxon>
        <taxon>Bacillota</taxon>
        <taxon>Bacilli</taxon>
        <taxon>Lactobacillales</taxon>
        <taxon>Enterococcaceae</taxon>
        <taxon>Enterococcus</taxon>
    </lineage>
</organism>
<dbReference type="EMBL" id="AJDQ01000034">
    <property type="protein sequence ID" value="EOI51475.1"/>
    <property type="molecule type" value="Genomic_DNA"/>
</dbReference>
<keyword evidence="4" id="KW-1185">Reference proteome</keyword>
<dbReference type="AlphaFoldDB" id="R2V0Z6"/>
<proteinExistence type="predicted"/>
<evidence type="ECO:0000313" key="2">
    <source>
        <dbReference type="EMBL" id="EOW77214.1"/>
    </source>
</evidence>
<protein>
    <submittedName>
        <fullName evidence="1">Uncharacterized protein</fullName>
    </submittedName>
</protein>
<sequence>MVKSKDEPICPYCKSANRKSSVLGTTGLISYNGVTVGVECSCCKKSFVTDVELNITYKTRKI</sequence>
<accession>R2V0Z6</accession>
<dbReference type="HOGENOM" id="CLU_2897192_0_0_9"/>
<evidence type="ECO:0000313" key="1">
    <source>
        <dbReference type="EMBL" id="EOI51475.1"/>
    </source>
</evidence>
<dbReference type="Proteomes" id="UP000013750">
    <property type="component" value="Unassembled WGS sequence"/>
</dbReference>
<reference evidence="2 4" key="2">
    <citation type="submission" date="2013-03" db="EMBL/GenBank/DDBJ databases">
        <title>The Genome Sequence of Enterococcus gilvus ATCC BAA-350 (PacBio/Illumina hybrid assembly).</title>
        <authorList>
            <consortium name="The Broad Institute Genomics Platform"/>
            <consortium name="The Broad Institute Genome Sequencing Center for Infectious Disease"/>
            <person name="Earl A."/>
            <person name="Russ C."/>
            <person name="Gilmore M."/>
            <person name="Surin D."/>
            <person name="Walker B."/>
            <person name="Young S."/>
            <person name="Zeng Q."/>
            <person name="Gargeya S."/>
            <person name="Fitzgerald M."/>
            <person name="Haas B."/>
            <person name="Abouelleil A."/>
            <person name="Allen A.W."/>
            <person name="Alvarado L."/>
            <person name="Arachchi H.M."/>
            <person name="Berlin A.M."/>
            <person name="Chapman S.B."/>
            <person name="Gainer-Dewar J."/>
            <person name="Goldberg J."/>
            <person name="Griggs A."/>
            <person name="Gujja S."/>
            <person name="Hansen M."/>
            <person name="Howarth C."/>
            <person name="Imamovic A."/>
            <person name="Ireland A."/>
            <person name="Larimer J."/>
            <person name="McCowan C."/>
            <person name="Murphy C."/>
            <person name="Pearson M."/>
            <person name="Poon T.W."/>
            <person name="Priest M."/>
            <person name="Roberts A."/>
            <person name="Saif S."/>
            <person name="Shea T."/>
            <person name="Sisk P."/>
            <person name="Sykes S."/>
            <person name="Wortman J."/>
            <person name="Nusbaum C."/>
            <person name="Birren B."/>
        </authorList>
    </citation>
    <scope>NUCLEOTIDE SEQUENCE [LARGE SCALE GENOMIC DNA]</scope>
    <source>
        <strain evidence="2 4">ATCC BAA-350</strain>
    </source>
</reference>
<dbReference type="Proteomes" id="UP000014160">
    <property type="component" value="Unassembled WGS sequence"/>
</dbReference>
<name>R2V0Z6_9ENTE</name>
<reference evidence="1 3" key="1">
    <citation type="submission" date="2013-02" db="EMBL/GenBank/DDBJ databases">
        <title>The Genome Sequence of Enterococcus gilvus ATCC BAA-350.</title>
        <authorList>
            <consortium name="The Broad Institute Genome Sequencing Platform"/>
            <consortium name="The Broad Institute Genome Sequencing Center for Infectious Disease"/>
            <person name="Earl A.M."/>
            <person name="Gilmore M.S."/>
            <person name="Lebreton F."/>
            <person name="Walker B."/>
            <person name="Young S.K."/>
            <person name="Zeng Q."/>
            <person name="Gargeya S."/>
            <person name="Fitzgerald M."/>
            <person name="Haas B."/>
            <person name="Abouelleil A."/>
            <person name="Alvarado L."/>
            <person name="Arachchi H.M."/>
            <person name="Berlin A.M."/>
            <person name="Chapman S.B."/>
            <person name="Dewar J."/>
            <person name="Goldberg J."/>
            <person name="Griggs A."/>
            <person name="Gujja S."/>
            <person name="Hansen M."/>
            <person name="Howarth C."/>
            <person name="Imamovic A."/>
            <person name="Larimer J."/>
            <person name="McCowan C."/>
            <person name="Murphy C."/>
            <person name="Neiman D."/>
            <person name="Pearson M."/>
            <person name="Priest M."/>
            <person name="Roberts A."/>
            <person name="Saif S."/>
            <person name="Shea T."/>
            <person name="Sisk P."/>
            <person name="Sykes S."/>
            <person name="Wortman J."/>
            <person name="Nusbaum C."/>
            <person name="Birren B."/>
        </authorList>
    </citation>
    <scope>NUCLEOTIDE SEQUENCE [LARGE SCALE GENOMIC DNA]</scope>
    <source>
        <strain evidence="1 3">ATCC BAA-350</strain>
    </source>
</reference>
<comment type="caution">
    <text evidence="1">The sequence shown here is derived from an EMBL/GenBank/DDBJ whole genome shotgun (WGS) entry which is preliminary data.</text>
</comment>